<dbReference type="CDD" id="cd00457">
    <property type="entry name" value="PEBP"/>
    <property type="match status" value="1"/>
</dbReference>
<comment type="caution">
    <text evidence="1">The sequence shown here is derived from an EMBL/GenBank/DDBJ whole genome shotgun (WGS) entry which is preliminary data.</text>
</comment>
<keyword evidence="2" id="KW-1185">Reference proteome</keyword>
<dbReference type="Proteomes" id="UP001498421">
    <property type="component" value="Unassembled WGS sequence"/>
</dbReference>
<protein>
    <recommendedName>
        <fullName evidence="3">PEBP-like protein</fullName>
    </recommendedName>
</protein>
<accession>A0ABR1HWD6</accession>
<dbReference type="Pfam" id="PF01161">
    <property type="entry name" value="PBP"/>
    <property type="match status" value="1"/>
</dbReference>
<dbReference type="EMBL" id="JAZAVK010000087">
    <property type="protein sequence ID" value="KAK7424998.1"/>
    <property type="molecule type" value="Genomic_DNA"/>
</dbReference>
<sequence>MTAYVEAAASWLFKNQKGRDAKAFTTLPAFAARPEPTLRVVSPDCGADGSTLGPEYMAGGEGRFPALEWDAGSETVREWLLISEDPDAPLPTPILHGVYLGIPREKRSVVNGDFAPVGGPESTRLEGGFSCGMSRNGSIYIPPRPLLNHGIHRYWFEVIGLNEPLDPEFVASKPTREAVAAKIEGRVVVWGRWMGQCERRWE</sequence>
<dbReference type="InterPro" id="IPR008914">
    <property type="entry name" value="PEBP"/>
</dbReference>
<dbReference type="InterPro" id="IPR049556">
    <property type="entry name" value="PhiB"/>
</dbReference>
<dbReference type="InterPro" id="IPR036610">
    <property type="entry name" value="PEBP-like_sf"/>
</dbReference>
<dbReference type="SUPFAM" id="SSF49777">
    <property type="entry name" value="PEBP-like"/>
    <property type="match status" value="1"/>
</dbReference>
<evidence type="ECO:0000313" key="2">
    <source>
        <dbReference type="Proteomes" id="UP001498421"/>
    </source>
</evidence>
<name>A0ABR1HWD6_9HYPO</name>
<dbReference type="Gene3D" id="3.90.280.10">
    <property type="entry name" value="PEBP-like"/>
    <property type="match status" value="1"/>
</dbReference>
<proteinExistence type="predicted"/>
<gene>
    <name evidence="1" type="ORF">QQZ08_008394</name>
</gene>
<evidence type="ECO:0000313" key="1">
    <source>
        <dbReference type="EMBL" id="KAK7424998.1"/>
    </source>
</evidence>
<evidence type="ECO:0008006" key="3">
    <source>
        <dbReference type="Google" id="ProtNLM"/>
    </source>
</evidence>
<reference evidence="1 2" key="1">
    <citation type="journal article" date="2025" name="Microbiol. Resour. Announc.">
        <title>Draft genome sequences for Neonectria magnoliae and Neonectria punicea, canker pathogens of Liriodendron tulipifera and Acer saccharum in West Virginia.</title>
        <authorList>
            <person name="Petronek H.M."/>
            <person name="Kasson M.T."/>
            <person name="Metheny A.M."/>
            <person name="Stauder C.M."/>
            <person name="Lovett B."/>
            <person name="Lynch S.C."/>
            <person name="Garnas J.R."/>
            <person name="Kasson L.R."/>
            <person name="Stajich J.E."/>
        </authorList>
    </citation>
    <scope>NUCLEOTIDE SEQUENCE [LARGE SCALE GENOMIC DNA]</scope>
    <source>
        <strain evidence="1 2">NRRL 64651</strain>
    </source>
</reference>
<organism evidence="1 2">
    <name type="scientific">Neonectria magnoliae</name>
    <dbReference type="NCBI Taxonomy" id="2732573"/>
    <lineage>
        <taxon>Eukaryota</taxon>
        <taxon>Fungi</taxon>
        <taxon>Dikarya</taxon>
        <taxon>Ascomycota</taxon>
        <taxon>Pezizomycotina</taxon>
        <taxon>Sordariomycetes</taxon>
        <taxon>Hypocreomycetidae</taxon>
        <taxon>Hypocreales</taxon>
        <taxon>Nectriaceae</taxon>
        <taxon>Neonectria</taxon>
    </lineage>
</organism>